<protein>
    <submittedName>
        <fullName evidence="1">Uncharacterized protein</fullName>
    </submittedName>
</protein>
<dbReference type="STRING" id="112248.SAMN05444392_104173"/>
<gene>
    <name evidence="1" type="ORF">SAMN05444392_104173</name>
</gene>
<name>A0A1M4X7P5_9BACL</name>
<evidence type="ECO:0000313" key="1">
    <source>
        <dbReference type="EMBL" id="SHE89413.1"/>
    </source>
</evidence>
<accession>A0A1M4X7P5</accession>
<dbReference type="Proteomes" id="UP000184476">
    <property type="component" value="Unassembled WGS sequence"/>
</dbReference>
<sequence length="91" mass="10759">MQKARSKEESNFRFERVFRGLSSSVLEPLQTEAKRESAPEANTLTLERLFNRYYTARQVAGAAGRTLHDYIKHMEWFRRIVQIDNSYISLF</sequence>
<dbReference type="AlphaFoldDB" id="A0A1M4X7P5"/>
<reference evidence="1 2" key="1">
    <citation type="submission" date="2016-11" db="EMBL/GenBank/DDBJ databases">
        <authorList>
            <person name="Jaros S."/>
            <person name="Januszkiewicz K."/>
            <person name="Wedrychowicz H."/>
        </authorList>
    </citation>
    <scope>NUCLEOTIDE SEQUENCE [LARGE SCALE GENOMIC DNA]</scope>
    <source>
        <strain evidence="1 2">DSM 44666</strain>
    </source>
</reference>
<keyword evidence="2" id="KW-1185">Reference proteome</keyword>
<organism evidence="1 2">
    <name type="scientific">Seinonella peptonophila</name>
    <dbReference type="NCBI Taxonomy" id="112248"/>
    <lineage>
        <taxon>Bacteria</taxon>
        <taxon>Bacillati</taxon>
        <taxon>Bacillota</taxon>
        <taxon>Bacilli</taxon>
        <taxon>Bacillales</taxon>
        <taxon>Thermoactinomycetaceae</taxon>
        <taxon>Seinonella</taxon>
    </lineage>
</organism>
<evidence type="ECO:0000313" key="2">
    <source>
        <dbReference type="Proteomes" id="UP000184476"/>
    </source>
</evidence>
<dbReference type="EMBL" id="FQVL01000004">
    <property type="protein sequence ID" value="SHE89413.1"/>
    <property type="molecule type" value="Genomic_DNA"/>
</dbReference>
<proteinExistence type="predicted"/>